<keyword evidence="2" id="KW-0472">Membrane</keyword>
<dbReference type="Proteomes" id="UP000588098">
    <property type="component" value="Unassembled WGS sequence"/>
</dbReference>
<dbReference type="AlphaFoldDB" id="A0A7W9V246"/>
<protein>
    <submittedName>
        <fullName evidence="3">Fatty acid desaturase</fullName>
    </submittedName>
</protein>
<keyword evidence="2" id="KW-1133">Transmembrane helix</keyword>
<keyword evidence="2" id="KW-0812">Transmembrane</keyword>
<feature type="region of interest" description="Disordered" evidence="1">
    <location>
        <begin position="73"/>
        <end position="99"/>
    </location>
</feature>
<name>A0A7W9V246_9ACTN</name>
<feature type="transmembrane region" description="Helical" evidence="2">
    <location>
        <begin position="45"/>
        <end position="64"/>
    </location>
</feature>
<proteinExistence type="predicted"/>
<evidence type="ECO:0000313" key="3">
    <source>
        <dbReference type="EMBL" id="MBB5939870.1"/>
    </source>
</evidence>
<reference evidence="3 4" key="1">
    <citation type="submission" date="2020-08" db="EMBL/GenBank/DDBJ databases">
        <title>Genomic Encyclopedia of Type Strains, Phase III (KMG-III): the genomes of soil and plant-associated and newly described type strains.</title>
        <authorList>
            <person name="Whitman W."/>
        </authorList>
    </citation>
    <scope>NUCLEOTIDE SEQUENCE [LARGE SCALE GENOMIC DNA]</scope>
    <source>
        <strain evidence="3 4">CECT 8305</strain>
    </source>
</reference>
<evidence type="ECO:0000313" key="4">
    <source>
        <dbReference type="Proteomes" id="UP000588098"/>
    </source>
</evidence>
<sequence length="99" mass="10912">MKSPRAATAIRLTPRAGVVIALAVALGLVAFFWPFVVAPGTFSSQYAPLLIFGVLLLLVLCVALRDRRGRHRLQGPGDARRTVRRQRGTAPAGRWDRRH</sequence>
<comment type="caution">
    <text evidence="3">The sequence shown here is derived from an EMBL/GenBank/DDBJ whole genome shotgun (WGS) entry which is preliminary data.</text>
</comment>
<accession>A0A7W9V246</accession>
<organism evidence="3 4">
    <name type="scientific">Streptomyces zagrosensis</name>
    <dbReference type="NCBI Taxonomy" id="1042984"/>
    <lineage>
        <taxon>Bacteria</taxon>
        <taxon>Bacillati</taxon>
        <taxon>Actinomycetota</taxon>
        <taxon>Actinomycetes</taxon>
        <taxon>Kitasatosporales</taxon>
        <taxon>Streptomycetaceae</taxon>
        <taxon>Streptomyces</taxon>
    </lineage>
</organism>
<dbReference type="EMBL" id="JACHJL010000029">
    <property type="protein sequence ID" value="MBB5939870.1"/>
    <property type="molecule type" value="Genomic_DNA"/>
</dbReference>
<evidence type="ECO:0000256" key="1">
    <source>
        <dbReference type="SAM" id="MobiDB-lite"/>
    </source>
</evidence>
<keyword evidence="4" id="KW-1185">Reference proteome</keyword>
<feature type="transmembrane region" description="Helical" evidence="2">
    <location>
        <begin position="12"/>
        <end position="33"/>
    </location>
</feature>
<evidence type="ECO:0000256" key="2">
    <source>
        <dbReference type="SAM" id="Phobius"/>
    </source>
</evidence>
<gene>
    <name evidence="3" type="ORF">FHS42_006968</name>
</gene>